<dbReference type="InterPro" id="IPR036320">
    <property type="entry name" value="Glycosyl_Trfase_fam3_N_dom_sf"/>
</dbReference>
<keyword evidence="5" id="KW-0057">Aromatic amino acid biosynthesis</keyword>
<dbReference type="Gene3D" id="3.40.1030.10">
    <property type="entry name" value="Nucleoside phosphorylase/phosphoribosyltransferase catalytic domain"/>
    <property type="match status" value="1"/>
</dbReference>
<feature type="domain" description="Glycosyl transferase family 3 N-terminal" evidence="7">
    <location>
        <begin position="17"/>
        <end position="78"/>
    </location>
</feature>
<evidence type="ECO:0000256" key="3">
    <source>
        <dbReference type="ARBA" id="ARBA00022679"/>
    </source>
</evidence>
<comment type="similarity">
    <text evidence="5">Belongs to the anthranilate phosphoribosyltransferase family.</text>
</comment>
<comment type="cofactor">
    <cofactor evidence="5">
        <name>Mg(2+)</name>
        <dbReference type="ChEBI" id="CHEBI:18420"/>
    </cofactor>
    <text evidence="5">Binds 2 magnesium ions per monomer.</text>
</comment>
<dbReference type="EC" id="2.4.2.18" evidence="5"/>
<dbReference type="Pfam" id="PF00591">
    <property type="entry name" value="Glycos_transf_3"/>
    <property type="match status" value="1"/>
</dbReference>
<feature type="binding site" evidence="5">
    <location>
        <begin position="96"/>
        <end position="97"/>
    </location>
    <ligand>
        <name>5-phospho-alpha-D-ribose 1-diphosphate</name>
        <dbReference type="ChEBI" id="CHEBI:58017"/>
    </ligand>
</feature>
<evidence type="ECO:0000259" key="6">
    <source>
        <dbReference type="Pfam" id="PF00591"/>
    </source>
</evidence>
<evidence type="ECO:0000259" key="7">
    <source>
        <dbReference type="Pfam" id="PF02885"/>
    </source>
</evidence>
<keyword evidence="4 5" id="KW-0822">Tryptophan biosynthesis</keyword>
<dbReference type="PANTHER" id="PTHR43285:SF2">
    <property type="entry name" value="ANTHRANILATE PHOSPHORIBOSYLTRANSFERASE"/>
    <property type="match status" value="1"/>
</dbReference>
<keyword evidence="2 5" id="KW-0328">Glycosyltransferase</keyword>
<proteinExistence type="inferred from homology"/>
<feature type="binding site" evidence="5">
    <location>
        <position position="124"/>
    </location>
    <ligand>
        <name>anthranilate</name>
        <dbReference type="ChEBI" id="CHEBI:16567"/>
        <label>1</label>
    </ligand>
</feature>
<dbReference type="InterPro" id="IPR005940">
    <property type="entry name" value="Anthranilate_Pribosyl_Tfrase"/>
</dbReference>
<feature type="binding site" evidence="5">
    <location>
        <position position="93"/>
    </location>
    <ligand>
        <name>5-phospho-alpha-D-ribose 1-diphosphate</name>
        <dbReference type="ChEBI" id="CHEBI:58017"/>
    </ligand>
</feature>
<keyword evidence="5" id="KW-0479">Metal-binding</keyword>
<evidence type="ECO:0000256" key="4">
    <source>
        <dbReference type="ARBA" id="ARBA00022822"/>
    </source>
</evidence>
<feature type="binding site" evidence="5">
    <location>
        <position position="133"/>
    </location>
    <ligand>
        <name>5-phospho-alpha-D-ribose 1-diphosphate</name>
        <dbReference type="ChEBI" id="CHEBI:58017"/>
    </ligand>
</feature>
<evidence type="ECO:0000256" key="5">
    <source>
        <dbReference type="HAMAP-Rule" id="MF_00211"/>
    </source>
</evidence>
<feature type="binding site" evidence="5">
    <location>
        <position position="179"/>
    </location>
    <ligand>
        <name>anthranilate</name>
        <dbReference type="ChEBI" id="CHEBI:16567"/>
        <label>2</label>
    </ligand>
</feature>
<keyword evidence="1 5" id="KW-0028">Amino-acid biosynthesis</keyword>
<organism evidence="8 9">
    <name type="scientific">Methyloligella solikamskensis</name>
    <dbReference type="NCBI Taxonomy" id="1177756"/>
    <lineage>
        <taxon>Bacteria</taxon>
        <taxon>Pseudomonadati</taxon>
        <taxon>Pseudomonadota</taxon>
        <taxon>Alphaproteobacteria</taxon>
        <taxon>Hyphomicrobiales</taxon>
        <taxon>Hyphomicrobiaceae</taxon>
        <taxon>Methyloligella</taxon>
    </lineage>
</organism>
<keyword evidence="5" id="KW-0460">Magnesium</keyword>
<gene>
    <name evidence="5 8" type="primary">trpD</name>
    <name evidence="8" type="ORF">ACFQ2F_09010</name>
</gene>
<dbReference type="InterPro" id="IPR000312">
    <property type="entry name" value="Glycosyl_Trfase_fam3"/>
</dbReference>
<keyword evidence="9" id="KW-1185">Reference proteome</keyword>
<dbReference type="EMBL" id="JBHTJO010000001">
    <property type="protein sequence ID" value="MFD0987237.1"/>
    <property type="molecule type" value="Genomic_DNA"/>
</dbReference>
<feature type="binding site" evidence="5">
    <location>
        <position position="239"/>
    </location>
    <ligand>
        <name>Mg(2+)</name>
        <dbReference type="ChEBI" id="CHEBI:18420"/>
        <label>1</label>
    </ligand>
</feature>
<feature type="binding site" evidence="5">
    <location>
        <position position="101"/>
    </location>
    <ligand>
        <name>5-phospho-alpha-D-ribose 1-diphosphate</name>
        <dbReference type="ChEBI" id="CHEBI:58017"/>
    </ligand>
</feature>
<comment type="caution">
    <text evidence="8">The sequence shown here is derived from an EMBL/GenBank/DDBJ whole genome shotgun (WGS) entry which is preliminary data.</text>
</comment>
<feature type="binding site" evidence="5">
    <location>
        <begin position="121"/>
        <end position="129"/>
    </location>
    <ligand>
        <name>5-phospho-alpha-D-ribose 1-diphosphate</name>
        <dbReference type="ChEBI" id="CHEBI:58017"/>
    </ligand>
</feature>
<accession>A0ABW3JA45</accession>
<feature type="binding site" evidence="5">
    <location>
        <position position="105"/>
    </location>
    <ligand>
        <name>Mg(2+)</name>
        <dbReference type="ChEBI" id="CHEBI:18420"/>
        <label>1</label>
    </ligand>
</feature>
<comment type="subunit">
    <text evidence="5">Homodimer.</text>
</comment>
<feature type="domain" description="Glycosyl transferase family 3" evidence="6">
    <location>
        <begin position="88"/>
        <end position="336"/>
    </location>
</feature>
<dbReference type="SUPFAM" id="SSF52418">
    <property type="entry name" value="Nucleoside phosphorylase/phosphoribosyltransferase catalytic domain"/>
    <property type="match status" value="1"/>
</dbReference>
<dbReference type="GO" id="GO:0004048">
    <property type="term" value="F:anthranilate phosphoribosyltransferase activity"/>
    <property type="evidence" value="ECO:0007669"/>
    <property type="project" value="UniProtKB-EC"/>
</dbReference>
<evidence type="ECO:0000256" key="1">
    <source>
        <dbReference type="ARBA" id="ARBA00022605"/>
    </source>
</evidence>
<dbReference type="RefSeq" id="WP_379088831.1">
    <property type="nucleotide sequence ID" value="NZ_JBHTJO010000001.1"/>
</dbReference>
<dbReference type="InterPro" id="IPR017459">
    <property type="entry name" value="Glycosyl_Trfase_fam3_N_dom"/>
</dbReference>
<feature type="binding site" evidence="5">
    <location>
        <begin position="103"/>
        <end position="106"/>
    </location>
    <ligand>
        <name>5-phospho-alpha-D-ribose 1-diphosphate</name>
        <dbReference type="ChEBI" id="CHEBI:58017"/>
    </ligand>
</feature>
<reference evidence="9" key="1">
    <citation type="journal article" date="2019" name="Int. J. Syst. Evol. Microbiol.">
        <title>The Global Catalogue of Microorganisms (GCM) 10K type strain sequencing project: providing services to taxonomists for standard genome sequencing and annotation.</title>
        <authorList>
            <consortium name="The Broad Institute Genomics Platform"/>
            <consortium name="The Broad Institute Genome Sequencing Center for Infectious Disease"/>
            <person name="Wu L."/>
            <person name="Ma J."/>
        </authorList>
    </citation>
    <scope>NUCLEOTIDE SEQUENCE [LARGE SCALE GENOMIC DNA]</scope>
    <source>
        <strain evidence="9">CCUG 61697</strain>
    </source>
</reference>
<dbReference type="Proteomes" id="UP001597102">
    <property type="component" value="Unassembled WGS sequence"/>
</dbReference>
<dbReference type="NCBIfam" id="TIGR01245">
    <property type="entry name" value="trpD"/>
    <property type="match status" value="1"/>
</dbReference>
<name>A0ABW3JA45_9HYPH</name>
<comment type="pathway">
    <text evidence="5">Amino-acid biosynthesis; L-tryptophan biosynthesis; L-tryptophan from chorismate: step 2/5.</text>
</comment>
<dbReference type="Pfam" id="PF02885">
    <property type="entry name" value="Glycos_trans_3N"/>
    <property type="match status" value="1"/>
</dbReference>
<keyword evidence="3 5" id="KW-0808">Transferase</keyword>
<dbReference type="PANTHER" id="PTHR43285">
    <property type="entry name" value="ANTHRANILATE PHOSPHORIBOSYLTRANSFERASE"/>
    <property type="match status" value="1"/>
</dbReference>
<evidence type="ECO:0000256" key="2">
    <source>
        <dbReference type="ARBA" id="ARBA00022676"/>
    </source>
</evidence>
<dbReference type="Gene3D" id="1.20.970.10">
    <property type="entry name" value="Transferase, Pyrimidine Nucleoside Phosphorylase, Chain C"/>
    <property type="match status" value="1"/>
</dbReference>
<feature type="binding site" evidence="5">
    <location>
        <position position="238"/>
    </location>
    <ligand>
        <name>Mg(2+)</name>
        <dbReference type="ChEBI" id="CHEBI:18420"/>
        <label>2</label>
    </ligand>
</feature>
<sequence>MPSSGPAADRPPLVDLREAIAKVIAGHELSEREATEAFELVMAGDATPAQLGAFLIALKMRGEAVNEITGAAKVLRAKVRKVHAPEGAIDTCGTGGDAKGTHNISTCAAFVVAGAGLPVAKHGNRSISSRSGSADVLTELGVNIELEPDQVTRCIEEAGLGFMFAPSHHAAMRHVGPVRKELGTRTIFNLLGPLANPAETKFQLIGVYAKEWVEPIAEVLGRLGVKRAWVVHGGDGLDELTTTTVSHVAALDQGRISTFNVSPKNAGLREAKPQDLLGGDAAANAAHIRAVLEGMEGPFRDIVLFNAGAALMVGGKAKSLRDGVTLAAEAIDSGKAKAVLDKLVEISQEGADATA</sequence>
<feature type="binding site" evidence="5">
    <location>
        <position position="93"/>
    </location>
    <ligand>
        <name>anthranilate</name>
        <dbReference type="ChEBI" id="CHEBI:16567"/>
        <label>1</label>
    </ligand>
</feature>
<dbReference type="SUPFAM" id="SSF47648">
    <property type="entry name" value="Nucleoside phosphorylase/phosphoribosyltransferase N-terminal domain"/>
    <property type="match status" value="1"/>
</dbReference>
<comment type="catalytic activity">
    <reaction evidence="5">
        <text>N-(5-phospho-beta-D-ribosyl)anthranilate + diphosphate = 5-phospho-alpha-D-ribose 1-diphosphate + anthranilate</text>
        <dbReference type="Rhea" id="RHEA:11768"/>
        <dbReference type="ChEBI" id="CHEBI:16567"/>
        <dbReference type="ChEBI" id="CHEBI:18277"/>
        <dbReference type="ChEBI" id="CHEBI:33019"/>
        <dbReference type="ChEBI" id="CHEBI:58017"/>
        <dbReference type="EC" id="2.4.2.18"/>
    </reaction>
</comment>
<dbReference type="HAMAP" id="MF_00211">
    <property type="entry name" value="TrpD"/>
    <property type="match status" value="1"/>
</dbReference>
<comment type="function">
    <text evidence="5">Catalyzes the transfer of the phosphoribosyl group of 5-phosphorylribose-1-pyrophosphate (PRPP) to anthranilate to yield N-(5'-phosphoribosyl)-anthranilate (PRA).</text>
</comment>
<protein>
    <recommendedName>
        <fullName evidence="5">Anthranilate phosphoribosyltransferase</fullName>
        <ecNumber evidence="5">2.4.2.18</ecNumber>
    </recommendedName>
</protein>
<evidence type="ECO:0000313" key="8">
    <source>
        <dbReference type="EMBL" id="MFD0987237.1"/>
    </source>
</evidence>
<dbReference type="InterPro" id="IPR035902">
    <property type="entry name" value="Nuc_phospho_transferase"/>
</dbReference>
<evidence type="ECO:0000313" key="9">
    <source>
        <dbReference type="Proteomes" id="UP001597102"/>
    </source>
</evidence>
<feature type="binding site" evidence="5">
    <location>
        <position position="239"/>
    </location>
    <ligand>
        <name>Mg(2+)</name>
        <dbReference type="ChEBI" id="CHEBI:18420"/>
        <label>2</label>
    </ligand>
</feature>
<comment type="caution">
    <text evidence="5">Lacks conserved residue(s) required for the propagation of feature annotation.</text>
</comment>